<keyword evidence="10 11" id="KW-0238">DNA-binding</keyword>
<dbReference type="InterPro" id="IPR014001">
    <property type="entry name" value="Helicase_ATP-bd"/>
</dbReference>
<evidence type="ECO:0000256" key="10">
    <source>
        <dbReference type="ARBA" id="ARBA00023125"/>
    </source>
</evidence>
<dbReference type="InterPro" id="IPR007409">
    <property type="entry name" value="Restrct_endonuc_type1_HsdR_N"/>
</dbReference>
<name>A0ABP7W420_9BACI</name>
<dbReference type="InterPro" id="IPR022625">
    <property type="entry name" value="TypeI_RM_Rsu_C"/>
</dbReference>
<dbReference type="PROSITE" id="PS51192">
    <property type="entry name" value="HELICASE_ATP_BIND_1"/>
    <property type="match status" value="1"/>
</dbReference>
<sequence>MNENQFETELIQYITSGTITKPEHLAGIIGKEKTMDYVVKTKLWKYEPDIKTTDQLWDNFKTILEQHNQNTLDHPLSTVEFNQVKKIISDIQTPYEAGQFLYGLNGVSQIEIDLDDGRHVFLTVFDQKQIGAGDTVYQVVNQINRPAVITGKQDRTFDTTLLINGLPIIQIEEKRDTRNVDEALNQMHQYADENQYRDIFSTLQILVAITPNNVKYMANTTADKFNKDFAFNWQRKSDNTIVRNWKEFADSMLSIPMAHQMATNYMILDGTKNKQMLKVMRPYQVYATQNVIENLKRADFELGTNKVGYIWHTTGSGKTITSFKTAWLASRMPKVDKVVFVVDRIALTKQTNENYKAYDPDASDDMLGSVQNTNNTNDLSRKLKSKDNSIIVTSVQKLDTLVKRKNFKAPEKNIVFIVDEAHRSTGGESFATIQKAFKRSAWVGYTGTPMFDETTTGLRTEDIFGPLLHAYTIREAIADRNVLGFKVDFQTTIDEEQMRKTYLPTFYRERYPKWTEEQIQEKINNLTQEDMDDAVEPSFYDENPDHIKLVVEDIFKNWRNRSNEGRYNALFTTHVGGGKASTPMAMMYFREFQRVNAENKQNGGQTLKVAVTFSQNSSNNDSMLATNQGLYDAIMAYNKEFGTDWGMDDVAGYTQDVTSRLNKSVTDKNYLDLVIVVDQLLTGFDAPELNTLYVDRTLKGSGLIQAYSRTNRIADMQEKPWGRIVNYRWPAQNEKLMNKALAIYANKDSAILSEDDQRESNQKDGVIAKPFEDVFDEVKKVVDKLASLTSDFEQLPPSEKQKDYMLDLLREYNIGMAKLKQYDPEEVDGHEVGFNYDNPDDLVENLGMTSEQEVMLTTVLTNELKQHISKEKKIPLYQIELRMTHVKDVKVDYDYLTELVEQLLNQVHYGQTAEAKETQEKINQFANGLDDRNYAAKIMNAATAIIKGDFPPEGSNYKYPVRLADSESIIQAANIVNLDRMFLDFRVKWGITDIITSAQMRELFSRHRFGLQDLDDTGQIRDIIAQASNDYQTMAHDEEIQALSKIKYRNGLRDAIYMLADELVVNH</sequence>
<evidence type="ECO:0000256" key="6">
    <source>
        <dbReference type="ARBA" id="ARBA00022747"/>
    </source>
</evidence>
<evidence type="ECO:0000256" key="4">
    <source>
        <dbReference type="ARBA" id="ARBA00022722"/>
    </source>
</evidence>
<evidence type="ECO:0000256" key="7">
    <source>
        <dbReference type="ARBA" id="ARBA00022759"/>
    </source>
</evidence>
<dbReference type="EC" id="3.1.21.3" evidence="11"/>
<organism evidence="13 14">
    <name type="scientific">Amphibacillus indicireducens</name>
    <dbReference type="NCBI Taxonomy" id="1076330"/>
    <lineage>
        <taxon>Bacteria</taxon>
        <taxon>Bacillati</taxon>
        <taxon>Bacillota</taxon>
        <taxon>Bacilli</taxon>
        <taxon>Bacillales</taxon>
        <taxon>Bacillaceae</taxon>
        <taxon>Amphibacillus</taxon>
    </lineage>
</organism>
<dbReference type="InterPro" id="IPR055180">
    <property type="entry name" value="HsdR_RecA-like_helicase_dom_2"/>
</dbReference>
<comment type="subunit">
    <text evidence="3 11">The type I restriction/modification system is composed of three polypeptides R, M and S.</text>
</comment>
<evidence type="ECO:0000256" key="9">
    <source>
        <dbReference type="ARBA" id="ARBA00022840"/>
    </source>
</evidence>
<evidence type="ECO:0000259" key="12">
    <source>
        <dbReference type="PROSITE" id="PS51192"/>
    </source>
</evidence>
<keyword evidence="4" id="KW-0540">Nuclease</keyword>
<dbReference type="InterPro" id="IPR040980">
    <property type="entry name" value="SWI2_SNF2"/>
</dbReference>
<dbReference type="Pfam" id="PF04313">
    <property type="entry name" value="HSDR_N"/>
    <property type="match status" value="1"/>
</dbReference>
<comment type="function">
    <text evidence="11">Subunit R is required for both nuclease and ATPase activities, but not for modification.</text>
</comment>
<dbReference type="NCBIfam" id="TIGR00348">
    <property type="entry name" value="hsdR"/>
    <property type="match status" value="1"/>
</dbReference>
<evidence type="ECO:0000313" key="14">
    <source>
        <dbReference type="Proteomes" id="UP001501734"/>
    </source>
</evidence>
<dbReference type="RefSeq" id="WP_344914012.1">
    <property type="nucleotide sequence ID" value="NZ_BAABDL010000152.1"/>
</dbReference>
<dbReference type="CDD" id="cd22332">
    <property type="entry name" value="HsdR_N"/>
    <property type="match status" value="1"/>
</dbReference>
<evidence type="ECO:0000313" key="13">
    <source>
        <dbReference type="EMBL" id="GAA4080527.1"/>
    </source>
</evidence>
<keyword evidence="8 11" id="KW-0378">Hydrolase</keyword>
<dbReference type="CDD" id="cd18800">
    <property type="entry name" value="SF2_C_EcoR124I-like"/>
    <property type="match status" value="1"/>
</dbReference>
<evidence type="ECO:0000256" key="2">
    <source>
        <dbReference type="ARBA" id="ARBA00008598"/>
    </source>
</evidence>
<dbReference type="Proteomes" id="UP001501734">
    <property type="component" value="Unassembled WGS sequence"/>
</dbReference>
<dbReference type="Pfam" id="PF12008">
    <property type="entry name" value="EcoR124_C"/>
    <property type="match status" value="1"/>
</dbReference>
<dbReference type="InterPro" id="IPR051268">
    <property type="entry name" value="Type-I_R_enzyme_R_subunit"/>
</dbReference>
<evidence type="ECO:0000256" key="3">
    <source>
        <dbReference type="ARBA" id="ARBA00011296"/>
    </source>
</evidence>
<keyword evidence="14" id="KW-1185">Reference proteome</keyword>
<comment type="similarity">
    <text evidence="2 11">Belongs to the HsdR family.</text>
</comment>
<comment type="caution">
    <text evidence="13">The sequence shown here is derived from an EMBL/GenBank/DDBJ whole genome shotgun (WGS) entry which is preliminary data.</text>
</comment>
<evidence type="ECO:0000256" key="1">
    <source>
        <dbReference type="ARBA" id="ARBA00000851"/>
    </source>
</evidence>
<keyword evidence="9 11" id="KW-0067">ATP-binding</keyword>
<dbReference type="EMBL" id="BAABDL010000152">
    <property type="protein sequence ID" value="GAA4080527.1"/>
    <property type="molecule type" value="Genomic_DNA"/>
</dbReference>
<dbReference type="InterPro" id="IPR004473">
    <property type="entry name" value="Restrct_endonuc_typeI_HsdR"/>
</dbReference>
<reference evidence="14" key="1">
    <citation type="journal article" date="2019" name="Int. J. Syst. Evol. Microbiol.">
        <title>The Global Catalogue of Microorganisms (GCM) 10K type strain sequencing project: providing services to taxonomists for standard genome sequencing and annotation.</title>
        <authorList>
            <consortium name="The Broad Institute Genomics Platform"/>
            <consortium name="The Broad Institute Genome Sequencing Center for Infectious Disease"/>
            <person name="Wu L."/>
            <person name="Ma J."/>
        </authorList>
    </citation>
    <scope>NUCLEOTIDE SEQUENCE [LARGE SCALE GENOMIC DNA]</scope>
    <source>
        <strain evidence="14">JCM 17250</strain>
    </source>
</reference>
<dbReference type="PANTHER" id="PTHR30195">
    <property type="entry name" value="TYPE I SITE-SPECIFIC DEOXYRIBONUCLEASE PROTEIN SUBUNIT M AND R"/>
    <property type="match status" value="1"/>
</dbReference>
<dbReference type="InterPro" id="IPR027417">
    <property type="entry name" value="P-loop_NTPase"/>
</dbReference>
<dbReference type="SMART" id="SM00487">
    <property type="entry name" value="DEXDc"/>
    <property type="match status" value="1"/>
</dbReference>
<protein>
    <recommendedName>
        <fullName evidence="11">Type I restriction enzyme endonuclease subunit</fullName>
        <shortName evidence="11">R protein</shortName>
        <ecNumber evidence="11">3.1.21.3</ecNumber>
    </recommendedName>
    <alternativeName>
        <fullName evidence="11">Type-1 restriction enzyme R protein</fullName>
    </alternativeName>
</protein>
<proteinExistence type="inferred from homology"/>
<keyword evidence="5 11" id="KW-0547">Nucleotide-binding</keyword>
<evidence type="ECO:0000256" key="11">
    <source>
        <dbReference type="RuleBase" id="RU364115"/>
    </source>
</evidence>
<evidence type="ECO:0000256" key="8">
    <source>
        <dbReference type="ARBA" id="ARBA00022801"/>
    </source>
</evidence>
<feature type="domain" description="Helicase ATP-binding" evidence="12">
    <location>
        <begin position="299"/>
        <end position="467"/>
    </location>
</feature>
<accession>A0ABP7W420</accession>
<dbReference type="Gene3D" id="3.40.50.300">
    <property type="entry name" value="P-loop containing nucleotide triphosphate hydrolases"/>
    <property type="match status" value="2"/>
</dbReference>
<comment type="catalytic activity">
    <reaction evidence="1 11">
        <text>Endonucleolytic cleavage of DNA to give random double-stranded fragments with terminal 5'-phosphates, ATP is simultaneously hydrolyzed.</text>
        <dbReference type="EC" id="3.1.21.3"/>
    </reaction>
</comment>
<keyword evidence="6 11" id="KW-0680">Restriction system</keyword>
<evidence type="ECO:0000256" key="5">
    <source>
        <dbReference type="ARBA" id="ARBA00022741"/>
    </source>
</evidence>
<dbReference type="PANTHER" id="PTHR30195:SF16">
    <property type="entry name" value="TYPE I RESTRICTION ENZYME ENDONUCLEASE SUBUNIT"/>
    <property type="match status" value="1"/>
</dbReference>
<gene>
    <name evidence="13" type="ORF">GCM10022410_25460</name>
</gene>
<dbReference type="Pfam" id="PF22679">
    <property type="entry name" value="T1R_D3-like"/>
    <property type="match status" value="1"/>
</dbReference>
<dbReference type="SUPFAM" id="SSF52540">
    <property type="entry name" value="P-loop containing nucleoside triphosphate hydrolases"/>
    <property type="match status" value="2"/>
</dbReference>
<dbReference type="Gene3D" id="3.90.1570.50">
    <property type="match status" value="1"/>
</dbReference>
<dbReference type="Pfam" id="PF18766">
    <property type="entry name" value="SWI2_SNF2"/>
    <property type="match status" value="1"/>
</dbReference>
<keyword evidence="7" id="KW-0255">Endonuclease</keyword>